<organism evidence="2">
    <name type="scientific">Amphimedon queenslandica</name>
    <name type="common">Sponge</name>
    <dbReference type="NCBI Taxonomy" id="400682"/>
    <lineage>
        <taxon>Eukaryota</taxon>
        <taxon>Metazoa</taxon>
        <taxon>Porifera</taxon>
        <taxon>Demospongiae</taxon>
        <taxon>Heteroscleromorpha</taxon>
        <taxon>Haplosclerida</taxon>
        <taxon>Niphatidae</taxon>
        <taxon>Amphimedon</taxon>
    </lineage>
</organism>
<dbReference type="InParanoid" id="A0A1X7UQX7"/>
<protein>
    <recommendedName>
        <fullName evidence="1">DUF4326 domain-containing protein</fullName>
    </recommendedName>
</protein>
<dbReference type="AlphaFoldDB" id="A0A1X7UQX7"/>
<proteinExistence type="predicted"/>
<dbReference type="EnsemblMetazoa" id="Aqu2.1.30400_001">
    <property type="protein sequence ID" value="Aqu2.1.30400_001"/>
    <property type="gene ID" value="Aqu2.1.30400"/>
</dbReference>
<evidence type="ECO:0000313" key="2">
    <source>
        <dbReference type="EnsemblMetazoa" id="Aqu2.1.30400_001"/>
    </source>
</evidence>
<feature type="domain" description="DUF4326" evidence="1">
    <location>
        <begin position="12"/>
        <end position="97"/>
    </location>
</feature>
<name>A0A1X7UQX7_AMPQE</name>
<dbReference type="Pfam" id="PF14216">
    <property type="entry name" value="DUF4326"/>
    <property type="match status" value="1"/>
</dbReference>
<dbReference type="InterPro" id="IPR025475">
    <property type="entry name" value="DUF4326"/>
</dbReference>
<reference evidence="2" key="1">
    <citation type="submission" date="2017-05" db="UniProtKB">
        <authorList>
            <consortium name="EnsemblMetazoa"/>
        </authorList>
    </citation>
    <scope>IDENTIFICATION</scope>
</reference>
<dbReference type="eggNOG" id="ENOG502SBEV">
    <property type="taxonomic scope" value="Eukaryota"/>
</dbReference>
<evidence type="ECO:0000259" key="1">
    <source>
        <dbReference type="Pfam" id="PF14216"/>
    </source>
</evidence>
<accession>A0A1X7UQX7</accession>
<sequence length="112" mass="12541">MVLLPRVVRICRRGGEVLQDCDVYIGRAVHRGGWNLEASKWANPFKIKPGLPVESVLSAYEQHVKANPTLMREIPSLAGKTLGCWCKPNPCHGDVLVKLFKEYLEKKGVKNS</sequence>